<evidence type="ECO:0000313" key="3">
    <source>
        <dbReference type="Proteomes" id="UP001160148"/>
    </source>
</evidence>
<organism evidence="2 3">
    <name type="scientific">Macrosiphum euphorbiae</name>
    <name type="common">potato aphid</name>
    <dbReference type="NCBI Taxonomy" id="13131"/>
    <lineage>
        <taxon>Eukaryota</taxon>
        <taxon>Metazoa</taxon>
        <taxon>Ecdysozoa</taxon>
        <taxon>Arthropoda</taxon>
        <taxon>Hexapoda</taxon>
        <taxon>Insecta</taxon>
        <taxon>Pterygota</taxon>
        <taxon>Neoptera</taxon>
        <taxon>Paraneoptera</taxon>
        <taxon>Hemiptera</taxon>
        <taxon>Sternorrhyncha</taxon>
        <taxon>Aphidomorpha</taxon>
        <taxon>Aphidoidea</taxon>
        <taxon>Aphididae</taxon>
        <taxon>Macrosiphini</taxon>
        <taxon>Macrosiphum</taxon>
    </lineage>
</organism>
<sequence length="171" mass="19291">MSSYNRLKKHRQLKRSAVEELCMISSNKSSVVEQIIIENSDSSSDIYLEYNNVRNLTNFSAGYTSRSPDFVTSNHNESPMSYPASLESSNSDGSCSGGSVNQDENDTVTTFRDKLQSWAVRFRRNLTIETIDGLLDLLGSENIYDLPKSAAALLKTKSNKKYKNYNELKEH</sequence>
<comment type="caution">
    <text evidence="2">The sequence shown here is derived from an EMBL/GenBank/DDBJ whole genome shotgun (WGS) entry which is preliminary data.</text>
</comment>
<dbReference type="EMBL" id="CARXXK010000002">
    <property type="protein sequence ID" value="CAI6358023.1"/>
    <property type="molecule type" value="Genomic_DNA"/>
</dbReference>
<accession>A0AAV0WQB7</accession>
<reference evidence="2 3" key="1">
    <citation type="submission" date="2023-01" db="EMBL/GenBank/DDBJ databases">
        <authorList>
            <person name="Whitehead M."/>
        </authorList>
    </citation>
    <scope>NUCLEOTIDE SEQUENCE [LARGE SCALE GENOMIC DNA]</scope>
</reference>
<evidence type="ECO:0000256" key="1">
    <source>
        <dbReference type="SAM" id="MobiDB-lite"/>
    </source>
</evidence>
<proteinExistence type="predicted"/>
<feature type="region of interest" description="Disordered" evidence="1">
    <location>
        <begin position="70"/>
        <end position="105"/>
    </location>
</feature>
<protein>
    <submittedName>
        <fullName evidence="2">Uncharacterized protein</fullName>
    </submittedName>
</protein>
<evidence type="ECO:0000313" key="2">
    <source>
        <dbReference type="EMBL" id="CAI6358023.1"/>
    </source>
</evidence>
<feature type="compositionally biased region" description="Low complexity" evidence="1">
    <location>
        <begin position="85"/>
        <end position="99"/>
    </location>
</feature>
<gene>
    <name evidence="2" type="ORF">MEUPH1_LOCUS13583</name>
</gene>
<name>A0AAV0WQB7_9HEMI</name>
<feature type="compositionally biased region" description="Polar residues" evidence="1">
    <location>
        <begin position="70"/>
        <end position="79"/>
    </location>
</feature>
<dbReference type="AlphaFoldDB" id="A0AAV0WQB7"/>
<dbReference type="Proteomes" id="UP001160148">
    <property type="component" value="Unassembled WGS sequence"/>
</dbReference>
<keyword evidence="3" id="KW-1185">Reference proteome</keyword>